<proteinExistence type="predicted"/>
<accession>L8GRX4</accession>
<reference evidence="2 3" key="1">
    <citation type="journal article" date="2013" name="Genome Biol.">
        <title>Genome of Acanthamoeba castellanii highlights extensive lateral gene transfer and early evolution of tyrosine kinase signaling.</title>
        <authorList>
            <person name="Clarke M."/>
            <person name="Lohan A.J."/>
            <person name="Liu B."/>
            <person name="Lagkouvardos I."/>
            <person name="Roy S."/>
            <person name="Zafar N."/>
            <person name="Bertelli C."/>
            <person name="Schilde C."/>
            <person name="Kianianmomeni A."/>
            <person name="Burglin T.R."/>
            <person name="Frech C."/>
            <person name="Turcotte B."/>
            <person name="Kopec K.O."/>
            <person name="Synnott J.M."/>
            <person name="Choo C."/>
            <person name="Paponov I."/>
            <person name="Finkler A."/>
            <person name="Soon Heng Tan C."/>
            <person name="Hutchins A.P."/>
            <person name="Weinmeier T."/>
            <person name="Rattei T."/>
            <person name="Chu J.S."/>
            <person name="Gimenez G."/>
            <person name="Irimia M."/>
            <person name="Rigden D.J."/>
            <person name="Fitzpatrick D.A."/>
            <person name="Lorenzo-Morales J."/>
            <person name="Bateman A."/>
            <person name="Chiu C.H."/>
            <person name="Tang P."/>
            <person name="Hegemann P."/>
            <person name="Fromm H."/>
            <person name="Raoult D."/>
            <person name="Greub G."/>
            <person name="Miranda-Saavedra D."/>
            <person name="Chen N."/>
            <person name="Nash P."/>
            <person name="Ginger M.L."/>
            <person name="Horn M."/>
            <person name="Schaap P."/>
            <person name="Caler L."/>
            <person name="Loftus B."/>
        </authorList>
    </citation>
    <scope>NUCLEOTIDE SEQUENCE [LARGE SCALE GENOMIC DNA]</scope>
    <source>
        <strain evidence="2 3">Neff</strain>
    </source>
</reference>
<protein>
    <submittedName>
        <fullName evidence="2">Uncharacterized protein</fullName>
    </submittedName>
</protein>
<feature type="chain" id="PRO_5003990555" evidence="1">
    <location>
        <begin position="30"/>
        <end position="185"/>
    </location>
</feature>
<feature type="signal peptide" evidence="1">
    <location>
        <begin position="1"/>
        <end position="29"/>
    </location>
</feature>
<evidence type="ECO:0000256" key="1">
    <source>
        <dbReference type="SAM" id="SignalP"/>
    </source>
</evidence>
<evidence type="ECO:0000313" key="2">
    <source>
        <dbReference type="EMBL" id="ELR14886.1"/>
    </source>
</evidence>
<organism evidence="2 3">
    <name type="scientific">Acanthamoeba castellanii (strain ATCC 30010 / Neff)</name>
    <dbReference type="NCBI Taxonomy" id="1257118"/>
    <lineage>
        <taxon>Eukaryota</taxon>
        <taxon>Amoebozoa</taxon>
        <taxon>Discosea</taxon>
        <taxon>Longamoebia</taxon>
        <taxon>Centramoebida</taxon>
        <taxon>Acanthamoebidae</taxon>
        <taxon>Acanthamoeba</taxon>
    </lineage>
</organism>
<gene>
    <name evidence="2" type="ORF">ACA1_306820</name>
</gene>
<dbReference type="RefSeq" id="XP_004336899.1">
    <property type="nucleotide sequence ID" value="XM_004336851.1"/>
</dbReference>
<name>L8GRX4_ACACF</name>
<evidence type="ECO:0000313" key="3">
    <source>
        <dbReference type="Proteomes" id="UP000011083"/>
    </source>
</evidence>
<keyword evidence="1" id="KW-0732">Signal</keyword>
<dbReference type="KEGG" id="acan:ACA1_306820"/>
<dbReference type="EMBL" id="KB008042">
    <property type="protein sequence ID" value="ELR14886.1"/>
    <property type="molecule type" value="Genomic_DNA"/>
</dbReference>
<dbReference type="AlphaFoldDB" id="L8GRX4"/>
<dbReference type="VEuPathDB" id="AmoebaDB:ACA1_306820"/>
<keyword evidence="3" id="KW-1185">Reference proteome</keyword>
<dbReference type="GeneID" id="14915492"/>
<dbReference type="Proteomes" id="UP000011083">
    <property type="component" value="Unassembled WGS sequence"/>
</dbReference>
<sequence length="185" mass="21176">MCLRGTVSHFNRAILALFALFFVINAAQATLFFCEDSQYDPSQPAFSNVLAFYSERSTYKEFRDYFVQITQNVDLGNTTVEAGVIEQLKTKLTQKGFDNTKLSFTITRSNGDITMDTILGVNPVIDNHGGRYSLGKPMLCRDFETLVFDYTYVTRTGLQYRFWAQAVQTSVQKQFFSFRWNIPVA</sequence>